<dbReference type="PANTHER" id="PTHR22826:SF146">
    <property type="entry name" value="PROTO-ONCOGENE DBL"/>
    <property type="match status" value="1"/>
</dbReference>
<dbReference type="Proteomes" id="UP000694541">
    <property type="component" value="Unplaced"/>
</dbReference>
<evidence type="ECO:0008006" key="4">
    <source>
        <dbReference type="Google" id="ProtNLM"/>
    </source>
</evidence>
<dbReference type="GO" id="GO:0016358">
    <property type="term" value="P:dendrite development"/>
    <property type="evidence" value="ECO:0007669"/>
    <property type="project" value="TreeGrafter"/>
</dbReference>
<reference evidence="2" key="2">
    <citation type="submission" date="2025-09" db="UniProtKB">
        <authorList>
            <consortium name="Ensembl"/>
        </authorList>
    </citation>
    <scope>IDENTIFICATION</scope>
</reference>
<reference evidence="2" key="1">
    <citation type="submission" date="2025-08" db="UniProtKB">
        <authorList>
            <consortium name="Ensembl"/>
        </authorList>
    </citation>
    <scope>IDENTIFICATION</scope>
</reference>
<organism evidence="2 3">
    <name type="scientific">Accipiter nisus</name>
    <name type="common">Eurasian sparrowhawk</name>
    <dbReference type="NCBI Taxonomy" id="211598"/>
    <lineage>
        <taxon>Eukaryota</taxon>
        <taxon>Metazoa</taxon>
        <taxon>Chordata</taxon>
        <taxon>Craniata</taxon>
        <taxon>Vertebrata</taxon>
        <taxon>Euteleostomi</taxon>
        <taxon>Archelosauria</taxon>
        <taxon>Archosauria</taxon>
        <taxon>Dinosauria</taxon>
        <taxon>Saurischia</taxon>
        <taxon>Theropoda</taxon>
        <taxon>Coelurosauria</taxon>
        <taxon>Aves</taxon>
        <taxon>Neognathae</taxon>
        <taxon>Neoaves</taxon>
        <taxon>Telluraves</taxon>
        <taxon>Accipitrimorphae</taxon>
        <taxon>Accipitriformes</taxon>
        <taxon>Accipitridae</taxon>
        <taxon>Accipitrinae</taxon>
        <taxon>Accipiter</taxon>
    </lineage>
</organism>
<evidence type="ECO:0000256" key="1">
    <source>
        <dbReference type="ARBA" id="ARBA00022658"/>
    </source>
</evidence>
<protein>
    <recommendedName>
        <fullName evidence="4">MCF2L</fullName>
    </recommendedName>
</protein>
<accession>A0A8B9NJF8</accession>
<dbReference type="Ensembl" id="ENSANIT00000024117.1">
    <property type="protein sequence ID" value="ENSANIP00000023339.1"/>
    <property type="gene ID" value="ENSANIG00000015881.1"/>
</dbReference>
<name>A0A8B9NJF8_9AVES</name>
<dbReference type="AlphaFoldDB" id="A0A8B9NJF8"/>
<evidence type="ECO:0000313" key="2">
    <source>
        <dbReference type="Ensembl" id="ENSANIP00000023339.1"/>
    </source>
</evidence>
<dbReference type="GO" id="GO:0005737">
    <property type="term" value="C:cytoplasm"/>
    <property type="evidence" value="ECO:0007669"/>
    <property type="project" value="TreeGrafter"/>
</dbReference>
<proteinExistence type="predicted"/>
<dbReference type="InterPro" id="IPR051336">
    <property type="entry name" value="RhoGEF_Guanine_NuclExch_SF"/>
</dbReference>
<keyword evidence="3" id="KW-1185">Reference proteome</keyword>
<dbReference type="PANTHER" id="PTHR22826">
    <property type="entry name" value="RHO GUANINE EXCHANGE FACTOR-RELATED"/>
    <property type="match status" value="1"/>
</dbReference>
<keyword evidence="1" id="KW-0344">Guanine-nucleotide releasing factor</keyword>
<evidence type="ECO:0000313" key="3">
    <source>
        <dbReference type="Proteomes" id="UP000694541"/>
    </source>
</evidence>
<sequence>ETAIPICAKDISDDLMKEFAFLSGGRGKDKAWIITLPDNARFNEVPEEVVSKVLTYLTSPLVPLSSLGMDSEVSWGPGGQSTVPAWPGACRGGCWPEGFLLRAVQAARVRASALPSSARFVQGFLFHVSECKHPGISMMSSLAVPGVGQTQSGN</sequence>
<dbReference type="GO" id="GO:0005085">
    <property type="term" value="F:guanyl-nucleotide exchange factor activity"/>
    <property type="evidence" value="ECO:0007669"/>
    <property type="project" value="UniProtKB-KW"/>
</dbReference>